<name>A0A193QJ21_SODGM</name>
<dbReference type="Proteomes" id="UP000245838">
    <property type="component" value="Chromosome sggmmb4_Chromosome"/>
</dbReference>
<organism evidence="1 2">
    <name type="scientific">Sodalis glossinidius (strain morsitans)</name>
    <dbReference type="NCBI Taxonomy" id="343509"/>
    <lineage>
        <taxon>Bacteria</taxon>
        <taxon>Pseudomonadati</taxon>
        <taxon>Pseudomonadota</taxon>
        <taxon>Gammaproteobacteria</taxon>
        <taxon>Enterobacterales</taxon>
        <taxon>Bruguierivoracaceae</taxon>
        <taxon>Sodalis</taxon>
    </lineage>
</organism>
<evidence type="ECO:0000313" key="1">
    <source>
        <dbReference type="EMBL" id="CRL45166.1"/>
    </source>
</evidence>
<dbReference type="EMBL" id="LN854557">
    <property type="protein sequence ID" value="CRL45166.1"/>
    <property type="molecule type" value="Genomic_DNA"/>
</dbReference>
<gene>
    <name evidence="1" type="ORF">SGGMMB4_02712</name>
</gene>
<dbReference type="AlphaFoldDB" id="A0A193QJ21"/>
<proteinExistence type="predicted"/>
<dbReference type="RefSeq" id="WP_041866875.1">
    <property type="nucleotide sequence ID" value="NC_007712.1"/>
</dbReference>
<protein>
    <submittedName>
        <fullName evidence="1">Uncharacterized protein</fullName>
    </submittedName>
</protein>
<sequence>MHNDEKTRLSTLSDKLTDVVLEEADPDNWPGAGKAIDAHTQQERGDRYWFKKNAAATLTLLTKVQTLIGLQMRGGTPGGRPGDDDEAFELDQQVASAEREAEKIIARIQKGKA</sequence>
<dbReference type="OrthoDB" id="6890578at2"/>
<accession>A0A193QJ21</accession>
<reference evidence="1 2" key="1">
    <citation type="submission" date="2015-05" db="EMBL/GenBank/DDBJ databases">
        <authorList>
            <person name="Goodhead I."/>
        </authorList>
    </citation>
    <scope>NUCLEOTIDE SEQUENCE [LARGE SCALE GENOMIC DNA]</scope>
    <source>
        <strain evidence="2">morsitans</strain>
    </source>
</reference>
<evidence type="ECO:0000313" key="2">
    <source>
        <dbReference type="Proteomes" id="UP000245838"/>
    </source>
</evidence>
<dbReference type="BioCyc" id="SGLO343509:SGP1_RS10500-MONOMER"/>